<comment type="caution">
    <text evidence="1">The sequence shown here is derived from an EMBL/GenBank/DDBJ whole genome shotgun (WGS) entry which is preliminary data.</text>
</comment>
<keyword evidence="2" id="KW-1185">Reference proteome</keyword>
<protein>
    <submittedName>
        <fullName evidence="1">Uncharacterized protein</fullName>
    </submittedName>
</protein>
<name>A0ABS9WYV1_9GAMM</name>
<accession>A0ABS9WYV1</accession>
<gene>
    <name evidence="1" type="ORF">L3081_06460</name>
</gene>
<evidence type="ECO:0000313" key="2">
    <source>
        <dbReference type="Proteomes" id="UP001139646"/>
    </source>
</evidence>
<dbReference type="EMBL" id="JAKKSL010000001">
    <property type="protein sequence ID" value="MCI2283105.1"/>
    <property type="molecule type" value="Genomic_DNA"/>
</dbReference>
<organism evidence="1 2">
    <name type="scientific">Colwellia maritima</name>
    <dbReference type="NCBI Taxonomy" id="2912588"/>
    <lineage>
        <taxon>Bacteria</taxon>
        <taxon>Pseudomonadati</taxon>
        <taxon>Pseudomonadota</taxon>
        <taxon>Gammaproteobacteria</taxon>
        <taxon>Alteromonadales</taxon>
        <taxon>Colwelliaceae</taxon>
        <taxon>Colwellia</taxon>
    </lineage>
</organism>
<evidence type="ECO:0000313" key="1">
    <source>
        <dbReference type="EMBL" id="MCI2283105.1"/>
    </source>
</evidence>
<dbReference type="Proteomes" id="UP001139646">
    <property type="component" value="Unassembled WGS sequence"/>
</dbReference>
<proteinExistence type="predicted"/>
<reference evidence="1" key="1">
    <citation type="submission" date="2022-01" db="EMBL/GenBank/DDBJ databases">
        <title>Colwellia maritima, isolated from seawater.</title>
        <authorList>
            <person name="Kristyanto S."/>
            <person name="Jung J."/>
            <person name="Jeon C.O."/>
        </authorList>
    </citation>
    <scope>NUCLEOTIDE SEQUENCE</scope>
    <source>
        <strain evidence="1">MSW7</strain>
    </source>
</reference>
<sequence>MQTGRLLAFMQRPEALHSIITYPWQVNISDSCRDSAQTTDKGFIKKTFISALIPLIIISKV</sequence>